<reference evidence="3 4" key="1">
    <citation type="journal article" date="2020" name="Nat. Commun.">
        <title>The structures of two archaeal type IV pili illuminate evolutionary relationships.</title>
        <authorList>
            <person name="Wang F."/>
            <person name="Baquero D.P."/>
            <person name="Su Z."/>
            <person name="Beltran L.C."/>
            <person name="Prangishvili D."/>
            <person name="Krupovic M."/>
            <person name="Egelman E.H."/>
        </authorList>
    </citation>
    <scope>NUCLEOTIDE SEQUENCE [LARGE SCALE GENOMIC DNA]</scope>
    <source>
        <strain evidence="3 4">2GA</strain>
    </source>
</reference>
<dbReference type="Proteomes" id="UP000554766">
    <property type="component" value="Unassembled WGS sequence"/>
</dbReference>
<dbReference type="Gene3D" id="3.40.50.1980">
    <property type="entry name" value="Nitrogenase molybdenum iron protein domain"/>
    <property type="match status" value="2"/>
</dbReference>
<gene>
    <name evidence="3" type="ORF">HC235_08685</name>
</gene>
<dbReference type="PANTHER" id="PTHR30535">
    <property type="entry name" value="VITAMIN B12-BINDING PROTEIN"/>
    <property type="match status" value="1"/>
</dbReference>
<evidence type="ECO:0000313" key="3">
    <source>
        <dbReference type="EMBL" id="NYR16001.1"/>
    </source>
</evidence>
<protein>
    <submittedName>
        <fullName evidence="3">ABC transporter substrate-binding protein</fullName>
    </submittedName>
</protein>
<feature type="coiled-coil region" evidence="1">
    <location>
        <begin position="39"/>
        <end position="88"/>
    </location>
</feature>
<evidence type="ECO:0000259" key="2">
    <source>
        <dbReference type="PROSITE" id="PS50983"/>
    </source>
</evidence>
<dbReference type="InterPro" id="IPR050902">
    <property type="entry name" value="ABC_Transporter_SBP"/>
</dbReference>
<dbReference type="InterPro" id="IPR002491">
    <property type="entry name" value="ABC_transptr_periplasmic_BD"/>
</dbReference>
<dbReference type="Pfam" id="PF01497">
    <property type="entry name" value="Peripla_BP_2"/>
    <property type="match status" value="1"/>
</dbReference>
<name>A0A7L4PAV0_9CREN</name>
<accession>A0A7L4PAV0</accession>
<proteinExistence type="predicted"/>
<evidence type="ECO:0000256" key="1">
    <source>
        <dbReference type="SAM" id="Coils"/>
    </source>
</evidence>
<keyword evidence="4" id="KW-1185">Reference proteome</keyword>
<dbReference type="SUPFAM" id="SSF53807">
    <property type="entry name" value="Helical backbone' metal receptor"/>
    <property type="match status" value="1"/>
</dbReference>
<dbReference type="AlphaFoldDB" id="A0A7L4PAV0"/>
<evidence type="ECO:0000313" key="4">
    <source>
        <dbReference type="Proteomes" id="UP000554766"/>
    </source>
</evidence>
<dbReference type="CDD" id="cd01141">
    <property type="entry name" value="TroA_d"/>
    <property type="match status" value="1"/>
</dbReference>
<dbReference type="EMBL" id="JAAVJF010000004">
    <property type="protein sequence ID" value="NYR16001.1"/>
    <property type="molecule type" value="Genomic_DNA"/>
</dbReference>
<keyword evidence="1" id="KW-0175">Coiled coil</keyword>
<dbReference type="PROSITE" id="PS50983">
    <property type="entry name" value="FE_B12_PBP"/>
    <property type="match status" value="1"/>
</dbReference>
<dbReference type="PANTHER" id="PTHR30535:SF34">
    <property type="entry name" value="MOLYBDATE-BINDING PROTEIN MOLA"/>
    <property type="match status" value="1"/>
</dbReference>
<organism evidence="3 4">
    <name type="scientific">Pyrobaculum arsenaticum</name>
    <dbReference type="NCBI Taxonomy" id="121277"/>
    <lineage>
        <taxon>Archaea</taxon>
        <taxon>Thermoproteota</taxon>
        <taxon>Thermoprotei</taxon>
        <taxon>Thermoproteales</taxon>
        <taxon>Thermoproteaceae</taxon>
        <taxon>Pyrobaculum</taxon>
    </lineage>
</organism>
<sequence>MQLSKEFLVASAAFALSIIALAIAVQALGQLSSSLISLKADVTDKLNILEKKVGELQQQLSTSTSELRGSLQSEISGVNKTLSELRQEVTLLRRVASMPSGQVSVKYASFYLAYEGGAYLLKDSMGRRVLLLPRGIEAPLASYLEAKYRPDLVVIYPVERAVFMAATQVAMVYRLYNETGDPRFLRSIAGIMWGRDYEWYLPEVKAMLQNGTIKDVGSAYSPNYEAILALKPDVVFVYFSPGPYGTEAVIQRLQQLGVPYVVVNEFNERSPLGRFEWVKAVAAFFNATDKAVAVFNKVEARWDQLASLAADLDRPRVAWFIIYQGILYPAGPAVRELIRLAGGRYAYANYSRVDLEVVLKHRNDVDVLIWSGYGVSKIEDIVKIEPRLKELRPVVTGRVYAYSPAFYQLSNAYPERVLEELVSIIHPEISPPGRLTLFIQLQ</sequence>
<comment type="caution">
    <text evidence="3">The sequence shown here is derived from an EMBL/GenBank/DDBJ whole genome shotgun (WGS) entry which is preliminary data.</text>
</comment>
<dbReference type="RefSeq" id="WP_179790624.1">
    <property type="nucleotide sequence ID" value="NZ_JAAVJF010000004.1"/>
</dbReference>
<feature type="domain" description="Fe/B12 periplasmic-binding" evidence="2">
    <location>
        <begin position="160"/>
        <end position="429"/>
    </location>
</feature>